<evidence type="ECO:0000313" key="4">
    <source>
        <dbReference type="EMBL" id="GBF58131.1"/>
    </source>
</evidence>
<dbReference type="Pfam" id="PF05036">
    <property type="entry name" value="SPOR"/>
    <property type="match status" value="1"/>
</dbReference>
<feature type="transmembrane region" description="Helical" evidence="2">
    <location>
        <begin position="37"/>
        <end position="58"/>
    </location>
</feature>
<keyword evidence="2" id="KW-1133">Transmembrane helix</keyword>
<sequence>MANRDRDSFDDYDTDDQDDGFLTFDAREEDEDRGRGPLIIVGIVLVLALIAVVGWQVYNGSRETGETPQVAADTGSFKAAADPAAAGSSPGGDVDKGVFDAASGAAAPALDVQPATTAETPMLTDGSAAPAAVAPVPAAPAPAPAPAQTTPPPRQVTQAPKVETKPVVKPAAPETKPAAVAKAPAPTKAAAPAPAKAATPPPAKVAPAASGFAAQLGSFKDKASADSALAGFRASGLTGPVAVVPADLGAKGTWYRIRVTGFSTRSEVDAFCVKARSAGAQCIPAAR</sequence>
<evidence type="ECO:0000313" key="5">
    <source>
        <dbReference type="Proteomes" id="UP000245086"/>
    </source>
</evidence>
<accession>A0A2P2EAM7</accession>
<dbReference type="EMBL" id="BFBR01000005">
    <property type="protein sequence ID" value="GBF58131.1"/>
    <property type="molecule type" value="Genomic_DNA"/>
</dbReference>
<proteinExistence type="predicted"/>
<dbReference type="PROSITE" id="PS51724">
    <property type="entry name" value="SPOR"/>
    <property type="match status" value="1"/>
</dbReference>
<evidence type="ECO:0000256" key="2">
    <source>
        <dbReference type="SAM" id="Phobius"/>
    </source>
</evidence>
<feature type="compositionally biased region" description="Acidic residues" evidence="1">
    <location>
        <begin position="10"/>
        <end position="19"/>
    </location>
</feature>
<dbReference type="GO" id="GO:0042834">
    <property type="term" value="F:peptidoglycan binding"/>
    <property type="evidence" value="ECO:0007669"/>
    <property type="project" value="InterPro"/>
</dbReference>
<feature type="domain" description="SPOR" evidence="3">
    <location>
        <begin position="206"/>
        <end position="287"/>
    </location>
</feature>
<keyword evidence="4" id="KW-0131">Cell cycle</keyword>
<dbReference type="Proteomes" id="UP000245086">
    <property type="component" value="Unassembled WGS sequence"/>
</dbReference>
<feature type="compositionally biased region" description="Low complexity" evidence="1">
    <location>
        <begin position="155"/>
        <end position="198"/>
    </location>
</feature>
<dbReference type="AlphaFoldDB" id="A0A2P2EAM7"/>
<evidence type="ECO:0000256" key="1">
    <source>
        <dbReference type="SAM" id="MobiDB-lite"/>
    </source>
</evidence>
<protein>
    <submittedName>
        <fullName evidence="4">Cell division protein DedD</fullName>
    </submittedName>
</protein>
<gene>
    <name evidence="4" type="primary">dedD</name>
    <name evidence="4" type="ORF">PbB2_01802</name>
</gene>
<dbReference type="GO" id="GO:0051301">
    <property type="term" value="P:cell division"/>
    <property type="evidence" value="ECO:0007669"/>
    <property type="project" value="UniProtKB-KW"/>
</dbReference>
<comment type="caution">
    <text evidence="4">The sequence shown here is derived from an EMBL/GenBank/DDBJ whole genome shotgun (WGS) entry which is preliminary data.</text>
</comment>
<keyword evidence="4" id="KW-0132">Cell division</keyword>
<name>A0A2P2EAM7_9PROT</name>
<reference evidence="4 5" key="1">
    <citation type="journal article" date="2018" name="Genome Announc.">
        <title>Draft Genome Sequence of "Candidatus Phycosocius bacilliformis," an Alphaproteobacterial Ectosymbiont of the Hydrocarbon-Producing Green Alga Botryococcus braunii.</title>
        <authorList>
            <person name="Tanabe Y."/>
            <person name="Yamaguchi H."/>
            <person name="Watanabe M.M."/>
        </authorList>
    </citation>
    <scope>NUCLEOTIDE SEQUENCE [LARGE SCALE GENOMIC DNA]</scope>
    <source>
        <strain evidence="4 5">BOTRYCO-2</strain>
    </source>
</reference>
<organism evidence="4 5">
    <name type="scientific">Candidatus Phycosocius bacilliformis</name>
    <dbReference type="NCBI Taxonomy" id="1445552"/>
    <lineage>
        <taxon>Bacteria</taxon>
        <taxon>Pseudomonadati</taxon>
        <taxon>Pseudomonadota</taxon>
        <taxon>Alphaproteobacteria</taxon>
        <taxon>Caulobacterales</taxon>
        <taxon>Caulobacterales incertae sedis</taxon>
        <taxon>Candidatus Phycosocius</taxon>
    </lineage>
</organism>
<dbReference type="InterPro" id="IPR007730">
    <property type="entry name" value="SPOR-like_dom"/>
</dbReference>
<evidence type="ECO:0000259" key="3">
    <source>
        <dbReference type="PROSITE" id="PS51724"/>
    </source>
</evidence>
<keyword evidence="2" id="KW-0472">Membrane</keyword>
<feature type="region of interest" description="Disordered" evidence="1">
    <location>
        <begin position="1"/>
        <end position="30"/>
    </location>
</feature>
<feature type="region of interest" description="Disordered" evidence="1">
    <location>
        <begin position="134"/>
        <end position="202"/>
    </location>
</feature>
<keyword evidence="5" id="KW-1185">Reference proteome</keyword>
<keyword evidence="2" id="KW-0812">Transmembrane</keyword>
<dbReference type="SUPFAM" id="SSF110997">
    <property type="entry name" value="Sporulation related repeat"/>
    <property type="match status" value="1"/>
</dbReference>
<dbReference type="Gene3D" id="3.30.70.1070">
    <property type="entry name" value="Sporulation related repeat"/>
    <property type="match status" value="1"/>
</dbReference>
<dbReference type="RefSeq" id="WP_133245764.1">
    <property type="nucleotide sequence ID" value="NZ_BFBR01000005.1"/>
</dbReference>
<feature type="compositionally biased region" description="Pro residues" evidence="1">
    <location>
        <begin position="137"/>
        <end position="154"/>
    </location>
</feature>
<dbReference type="InterPro" id="IPR036680">
    <property type="entry name" value="SPOR-like_sf"/>
</dbReference>